<dbReference type="AlphaFoldDB" id="A0A9W6CZZ4"/>
<feature type="transmembrane region" description="Helical" evidence="1">
    <location>
        <begin position="37"/>
        <end position="58"/>
    </location>
</feature>
<keyword evidence="1" id="KW-1133">Transmembrane helix</keyword>
<comment type="caution">
    <text evidence="2">The sequence shown here is derived from an EMBL/GenBank/DDBJ whole genome shotgun (WGS) entry which is preliminary data.</text>
</comment>
<proteinExistence type="predicted"/>
<feature type="transmembrane region" description="Helical" evidence="1">
    <location>
        <begin position="186"/>
        <end position="207"/>
    </location>
</feature>
<dbReference type="NCBIfam" id="NF038065">
    <property type="entry name" value="Pr6Pr"/>
    <property type="match status" value="1"/>
</dbReference>
<evidence type="ECO:0000256" key="1">
    <source>
        <dbReference type="SAM" id="Phobius"/>
    </source>
</evidence>
<keyword evidence="1" id="KW-0812">Transmembrane</keyword>
<keyword evidence="3" id="KW-1185">Reference proteome</keyword>
<sequence>MSASPWRVLGAPSFWWRVAIALVILAGILSGSHKLQFFTSNASVFALAYYAIAVVLMVQRRTTDAPAPRLRGGIVVWLLTTMLVSHFINNHGENPLPGLVDAADASELLSNWSAFLVHYVAPIMVLAEFVLFRPHGRTRWVDIALWLLFPLGYAAASITRAVLLPVVPDRYPYPFLDPEGRGYGDVVVGVLQIGVGIAVIGALVVAVDRLLGRWSRSRSDASAESGIDDPQTHQPAT</sequence>
<dbReference type="RefSeq" id="WP_281885695.1">
    <property type="nucleotide sequence ID" value="NZ_BSDP01000001.1"/>
</dbReference>
<feature type="transmembrane region" description="Helical" evidence="1">
    <location>
        <begin position="143"/>
        <end position="166"/>
    </location>
</feature>
<feature type="transmembrane region" description="Helical" evidence="1">
    <location>
        <begin position="14"/>
        <end position="31"/>
    </location>
</feature>
<reference evidence="2" key="1">
    <citation type="submission" date="2022-12" db="EMBL/GenBank/DDBJ databases">
        <title>Reference genome sequencing for broad-spectrum identification of bacterial and archaeal isolates by mass spectrometry.</title>
        <authorList>
            <person name="Sekiguchi Y."/>
            <person name="Tourlousse D.M."/>
        </authorList>
    </citation>
    <scope>NUCLEOTIDE SEQUENCE</scope>
    <source>
        <strain evidence="2">14</strain>
    </source>
</reference>
<feature type="transmembrane region" description="Helical" evidence="1">
    <location>
        <begin position="70"/>
        <end position="88"/>
    </location>
</feature>
<feature type="transmembrane region" description="Helical" evidence="1">
    <location>
        <begin position="108"/>
        <end position="131"/>
    </location>
</feature>
<dbReference type="InterPro" id="IPR049713">
    <property type="entry name" value="Pr6Pr-like"/>
</dbReference>
<dbReference type="Proteomes" id="UP001144396">
    <property type="component" value="Unassembled WGS sequence"/>
</dbReference>
<accession>A0A9W6CZZ4</accession>
<keyword evidence="1" id="KW-0472">Membrane</keyword>
<gene>
    <name evidence="2" type="ORF">ARHIZOSPH14_26160</name>
</gene>
<organism evidence="2 3">
    <name type="scientific">Agromyces rhizosphaerae</name>
    <dbReference type="NCBI Taxonomy" id="88374"/>
    <lineage>
        <taxon>Bacteria</taxon>
        <taxon>Bacillati</taxon>
        <taxon>Actinomycetota</taxon>
        <taxon>Actinomycetes</taxon>
        <taxon>Micrococcales</taxon>
        <taxon>Microbacteriaceae</taxon>
        <taxon>Agromyces</taxon>
    </lineage>
</organism>
<evidence type="ECO:0000313" key="3">
    <source>
        <dbReference type="Proteomes" id="UP001144396"/>
    </source>
</evidence>
<dbReference type="EMBL" id="BSDP01000001">
    <property type="protein sequence ID" value="GLI28374.1"/>
    <property type="molecule type" value="Genomic_DNA"/>
</dbReference>
<protein>
    <submittedName>
        <fullName evidence="2">Integral membrane regulator</fullName>
    </submittedName>
</protein>
<name>A0A9W6CZZ4_9MICO</name>
<evidence type="ECO:0000313" key="2">
    <source>
        <dbReference type="EMBL" id="GLI28374.1"/>
    </source>
</evidence>